<organism evidence="2 3">
    <name type="scientific">Trifolium subterraneum</name>
    <name type="common">Subterranean clover</name>
    <dbReference type="NCBI Taxonomy" id="3900"/>
    <lineage>
        <taxon>Eukaryota</taxon>
        <taxon>Viridiplantae</taxon>
        <taxon>Streptophyta</taxon>
        <taxon>Embryophyta</taxon>
        <taxon>Tracheophyta</taxon>
        <taxon>Spermatophyta</taxon>
        <taxon>Magnoliopsida</taxon>
        <taxon>eudicotyledons</taxon>
        <taxon>Gunneridae</taxon>
        <taxon>Pentapetalae</taxon>
        <taxon>rosids</taxon>
        <taxon>fabids</taxon>
        <taxon>Fabales</taxon>
        <taxon>Fabaceae</taxon>
        <taxon>Papilionoideae</taxon>
        <taxon>50 kb inversion clade</taxon>
        <taxon>NPAAA clade</taxon>
        <taxon>Hologalegina</taxon>
        <taxon>IRL clade</taxon>
        <taxon>Trifolieae</taxon>
        <taxon>Trifolium</taxon>
    </lineage>
</organism>
<dbReference type="EMBL" id="DF973562">
    <property type="protein sequence ID" value="GAU34621.1"/>
    <property type="molecule type" value="Genomic_DNA"/>
</dbReference>
<dbReference type="OrthoDB" id="769821at2759"/>
<evidence type="ECO:0000313" key="2">
    <source>
        <dbReference type="EMBL" id="GAU34621.1"/>
    </source>
</evidence>
<evidence type="ECO:0000256" key="1">
    <source>
        <dbReference type="SAM" id="MobiDB-lite"/>
    </source>
</evidence>
<proteinExistence type="predicted"/>
<dbReference type="PANTHER" id="PTHR33130">
    <property type="entry name" value="PUTATIVE (DUF1639)-RELATED"/>
    <property type="match status" value="1"/>
</dbReference>
<feature type="region of interest" description="Disordered" evidence="1">
    <location>
        <begin position="1"/>
        <end position="38"/>
    </location>
</feature>
<name>A0A2Z6MTD3_TRISU</name>
<keyword evidence="3" id="KW-1185">Reference proteome</keyword>
<sequence>MSTNIPTGNGRVSESEPQQLRPKSKGSRSKESQIDDTDDYYGIKAMRKKLTLDFETELNTMRNKIFGKNEKAKEKQLLASSTIVATDGYPWELRSKTNATMGKLCIELSESEIEEDFIKMVGHPPPRKPNKRANMVQNRLSALFPGMSLTKIKPDSYKVHEFIVPESTKAKKKNKSNI</sequence>
<accession>A0A2Z6MTD3</accession>
<protein>
    <submittedName>
        <fullName evidence="2">Uncharacterized protein</fullName>
    </submittedName>
</protein>
<gene>
    <name evidence="2" type="ORF">TSUD_394120</name>
</gene>
<dbReference type="Pfam" id="PF07797">
    <property type="entry name" value="DUF1639"/>
    <property type="match status" value="1"/>
</dbReference>
<dbReference type="AlphaFoldDB" id="A0A2Z6MTD3"/>
<dbReference type="InterPro" id="IPR012438">
    <property type="entry name" value="DUF1639"/>
</dbReference>
<dbReference type="PANTHER" id="PTHR33130:SF43">
    <property type="entry name" value="OS01G0688600 PROTEIN"/>
    <property type="match status" value="1"/>
</dbReference>
<dbReference type="Proteomes" id="UP000242715">
    <property type="component" value="Unassembled WGS sequence"/>
</dbReference>
<feature type="compositionally biased region" description="Polar residues" evidence="1">
    <location>
        <begin position="1"/>
        <end position="18"/>
    </location>
</feature>
<reference evidence="3" key="1">
    <citation type="journal article" date="2017" name="Front. Plant Sci.">
        <title>Climate Clever Clovers: New Paradigm to Reduce the Environmental Footprint of Ruminants by Breeding Low Methanogenic Forages Utilizing Haplotype Variation.</title>
        <authorList>
            <person name="Kaur P."/>
            <person name="Appels R."/>
            <person name="Bayer P.E."/>
            <person name="Keeble-Gagnere G."/>
            <person name="Wang J."/>
            <person name="Hirakawa H."/>
            <person name="Shirasawa K."/>
            <person name="Vercoe P."/>
            <person name="Stefanova K."/>
            <person name="Durmic Z."/>
            <person name="Nichols P."/>
            <person name="Revell C."/>
            <person name="Isobe S.N."/>
            <person name="Edwards D."/>
            <person name="Erskine W."/>
        </authorList>
    </citation>
    <scope>NUCLEOTIDE SEQUENCE [LARGE SCALE GENOMIC DNA]</scope>
    <source>
        <strain evidence="3">cv. Daliak</strain>
    </source>
</reference>
<evidence type="ECO:0000313" key="3">
    <source>
        <dbReference type="Proteomes" id="UP000242715"/>
    </source>
</evidence>